<dbReference type="SUPFAM" id="SSF53335">
    <property type="entry name" value="S-adenosyl-L-methionine-dependent methyltransferases"/>
    <property type="match status" value="1"/>
</dbReference>
<evidence type="ECO:0000259" key="1">
    <source>
        <dbReference type="Pfam" id="PF08241"/>
    </source>
</evidence>
<dbReference type="GO" id="GO:0008168">
    <property type="term" value="F:methyltransferase activity"/>
    <property type="evidence" value="ECO:0007669"/>
    <property type="project" value="UniProtKB-KW"/>
</dbReference>
<feature type="domain" description="Methyltransferase type 11" evidence="1">
    <location>
        <begin position="75"/>
        <end position="188"/>
    </location>
</feature>
<protein>
    <submittedName>
        <fullName evidence="2">Class I SAM-dependent methyltransferase</fullName>
        <ecNumber evidence="2">2.1.-.-</ecNumber>
    </submittedName>
</protein>
<dbReference type="Gene3D" id="3.40.50.150">
    <property type="entry name" value="Vaccinia Virus protein VP39"/>
    <property type="match status" value="1"/>
</dbReference>
<accession>A0ABU9HR87</accession>
<dbReference type="InterPro" id="IPR029063">
    <property type="entry name" value="SAM-dependent_MTases_sf"/>
</dbReference>
<dbReference type="InterPro" id="IPR013216">
    <property type="entry name" value="Methyltransf_11"/>
</dbReference>
<name>A0ABU9HR87_9FLAO</name>
<evidence type="ECO:0000313" key="3">
    <source>
        <dbReference type="Proteomes" id="UP001464555"/>
    </source>
</evidence>
<reference evidence="2 3" key="1">
    <citation type="submission" date="2024-04" db="EMBL/GenBank/DDBJ databases">
        <title>Flavobacterium sp. DGU11 16S ribosomal RNA gene Genome sequencing and assembly.</title>
        <authorList>
            <person name="Park S."/>
        </authorList>
    </citation>
    <scope>NUCLEOTIDE SEQUENCE [LARGE SCALE GENOMIC DNA]</scope>
    <source>
        <strain evidence="2 3">DGU11</strain>
    </source>
</reference>
<dbReference type="Pfam" id="PF08241">
    <property type="entry name" value="Methyltransf_11"/>
    <property type="match status" value="1"/>
</dbReference>
<dbReference type="EMBL" id="JBBYHR010000001">
    <property type="protein sequence ID" value="MEL1242670.1"/>
    <property type="molecule type" value="Genomic_DNA"/>
</dbReference>
<organism evidence="2 3">
    <name type="scientific">Flavobacterium arundinis</name>
    <dbReference type="NCBI Taxonomy" id="3139143"/>
    <lineage>
        <taxon>Bacteria</taxon>
        <taxon>Pseudomonadati</taxon>
        <taxon>Bacteroidota</taxon>
        <taxon>Flavobacteriia</taxon>
        <taxon>Flavobacteriales</taxon>
        <taxon>Flavobacteriaceae</taxon>
        <taxon>Flavobacterium</taxon>
    </lineage>
</organism>
<dbReference type="EC" id="2.1.-.-" evidence="2"/>
<dbReference type="CDD" id="cd02440">
    <property type="entry name" value="AdoMet_MTases"/>
    <property type="match status" value="1"/>
</dbReference>
<keyword evidence="2" id="KW-0489">Methyltransferase</keyword>
<keyword evidence="3" id="KW-1185">Reference proteome</keyword>
<dbReference type="Proteomes" id="UP001464555">
    <property type="component" value="Unassembled WGS sequence"/>
</dbReference>
<sequence>MNPLIRKLFYALPVGLRYKARRILYFPADLFRDRKSLVPPKGMIFTGRGDFIKGGTTMFAHFRNYTGITPKSRILDIGSGIGRMAVPFTKFLDKDGSYEGFDIVKQGVDWCTANITSRYPNFHFTLIPLKNDLYNLSTDKKASGLVFPYPDNDFDLVFLTSVFTHMLPDDVAHYIKEIKRVLKPGKSCFATFFILDAESESSMFKKGSKTFPHNYGNYSLMDKNVKEANVAYQKEYIFGLLEAGGFEISHHFRGYWSGMAPGKINEHQDVIIFKKA</sequence>
<evidence type="ECO:0000313" key="2">
    <source>
        <dbReference type="EMBL" id="MEL1242670.1"/>
    </source>
</evidence>
<dbReference type="RefSeq" id="WP_341694996.1">
    <property type="nucleotide sequence ID" value="NZ_JBBYHR010000001.1"/>
</dbReference>
<gene>
    <name evidence="2" type="ORF">AAEO56_00235</name>
</gene>
<proteinExistence type="predicted"/>
<comment type="caution">
    <text evidence="2">The sequence shown here is derived from an EMBL/GenBank/DDBJ whole genome shotgun (WGS) entry which is preliminary data.</text>
</comment>
<keyword evidence="2" id="KW-0808">Transferase</keyword>
<dbReference type="GO" id="GO:0032259">
    <property type="term" value="P:methylation"/>
    <property type="evidence" value="ECO:0007669"/>
    <property type="project" value="UniProtKB-KW"/>
</dbReference>